<dbReference type="Proteomes" id="UP000317909">
    <property type="component" value="Chromosome"/>
</dbReference>
<protein>
    <recommendedName>
        <fullName evidence="6">Resolvase/invertase-type recombinase catalytic domain-containing protein</fullName>
    </recommendedName>
</protein>
<dbReference type="PROSITE" id="PS51736">
    <property type="entry name" value="RECOMBINASES_3"/>
    <property type="match status" value="1"/>
</dbReference>
<sequence length="60" mass="6954">MPRQPKVAIYARVSTDEQSLDAQLRDLREYVRARGWEQVVEFIDVGEFGSTDTRPAWSLL</sequence>
<dbReference type="SUPFAM" id="SSF53041">
    <property type="entry name" value="Resolvase-like"/>
    <property type="match status" value="1"/>
</dbReference>
<keyword evidence="1" id="KW-0229">DNA integration</keyword>
<evidence type="ECO:0000313" key="8">
    <source>
        <dbReference type="Proteomes" id="UP000317909"/>
    </source>
</evidence>
<keyword evidence="3" id="KW-0233">DNA recombination</keyword>
<proteinExistence type="predicted"/>
<dbReference type="AlphaFoldDB" id="A0A517TYJ4"/>
<evidence type="ECO:0000256" key="5">
    <source>
        <dbReference type="PROSITE-ProRule" id="PRU10137"/>
    </source>
</evidence>
<feature type="active site" description="O-(5'-phospho-DNA)-serine intermediate" evidence="4 5">
    <location>
        <position position="14"/>
    </location>
</feature>
<evidence type="ECO:0000313" key="7">
    <source>
        <dbReference type="EMBL" id="QDT73453.1"/>
    </source>
</evidence>
<dbReference type="GO" id="GO:0000150">
    <property type="term" value="F:DNA strand exchange activity"/>
    <property type="evidence" value="ECO:0007669"/>
    <property type="project" value="InterPro"/>
</dbReference>
<dbReference type="EMBL" id="CP036339">
    <property type="protein sequence ID" value="QDT73453.1"/>
    <property type="molecule type" value="Genomic_DNA"/>
</dbReference>
<dbReference type="InterPro" id="IPR006119">
    <property type="entry name" value="Resolv_N"/>
</dbReference>
<keyword evidence="2" id="KW-0238">DNA-binding</keyword>
<dbReference type="KEGG" id="llh:I41_26420"/>
<dbReference type="PROSITE" id="PS00397">
    <property type="entry name" value="RECOMBINASES_1"/>
    <property type="match status" value="1"/>
</dbReference>
<dbReference type="Pfam" id="PF00239">
    <property type="entry name" value="Resolvase"/>
    <property type="match status" value="1"/>
</dbReference>
<dbReference type="InterPro" id="IPR006118">
    <property type="entry name" value="Recombinase_CS"/>
</dbReference>
<reference evidence="7 8" key="1">
    <citation type="submission" date="2019-02" db="EMBL/GenBank/DDBJ databases">
        <title>Deep-cultivation of Planctomycetes and their phenomic and genomic characterization uncovers novel biology.</title>
        <authorList>
            <person name="Wiegand S."/>
            <person name="Jogler M."/>
            <person name="Boedeker C."/>
            <person name="Pinto D."/>
            <person name="Vollmers J."/>
            <person name="Rivas-Marin E."/>
            <person name="Kohn T."/>
            <person name="Peeters S.H."/>
            <person name="Heuer A."/>
            <person name="Rast P."/>
            <person name="Oberbeckmann S."/>
            <person name="Bunk B."/>
            <person name="Jeske O."/>
            <person name="Meyerdierks A."/>
            <person name="Storesund J.E."/>
            <person name="Kallscheuer N."/>
            <person name="Luecker S."/>
            <person name="Lage O.M."/>
            <person name="Pohl T."/>
            <person name="Merkel B.J."/>
            <person name="Hornburger P."/>
            <person name="Mueller R.-W."/>
            <person name="Bruemmer F."/>
            <person name="Labrenz M."/>
            <person name="Spormann A.M."/>
            <person name="Op den Camp H."/>
            <person name="Overmann J."/>
            <person name="Amann R."/>
            <person name="Jetten M.S.M."/>
            <person name="Mascher T."/>
            <person name="Medema M.H."/>
            <person name="Devos D.P."/>
            <person name="Kaster A.-K."/>
            <person name="Ovreas L."/>
            <person name="Rohde M."/>
            <person name="Galperin M.Y."/>
            <person name="Jogler C."/>
        </authorList>
    </citation>
    <scope>NUCLEOTIDE SEQUENCE [LARGE SCALE GENOMIC DNA]</scope>
    <source>
        <strain evidence="7 8">I41</strain>
    </source>
</reference>
<evidence type="ECO:0000256" key="3">
    <source>
        <dbReference type="ARBA" id="ARBA00023172"/>
    </source>
</evidence>
<accession>A0A517TYJ4</accession>
<dbReference type="GO" id="GO:0003677">
    <property type="term" value="F:DNA binding"/>
    <property type="evidence" value="ECO:0007669"/>
    <property type="project" value="UniProtKB-KW"/>
</dbReference>
<dbReference type="GO" id="GO:0015074">
    <property type="term" value="P:DNA integration"/>
    <property type="evidence" value="ECO:0007669"/>
    <property type="project" value="UniProtKB-KW"/>
</dbReference>
<feature type="domain" description="Resolvase/invertase-type recombinase catalytic" evidence="6">
    <location>
        <begin position="6"/>
        <end position="60"/>
    </location>
</feature>
<dbReference type="RefSeq" id="WP_168206870.1">
    <property type="nucleotide sequence ID" value="NZ_CP036339.1"/>
</dbReference>
<organism evidence="7 8">
    <name type="scientific">Lacipirellula limnantheis</name>
    <dbReference type="NCBI Taxonomy" id="2528024"/>
    <lineage>
        <taxon>Bacteria</taxon>
        <taxon>Pseudomonadati</taxon>
        <taxon>Planctomycetota</taxon>
        <taxon>Planctomycetia</taxon>
        <taxon>Pirellulales</taxon>
        <taxon>Lacipirellulaceae</taxon>
        <taxon>Lacipirellula</taxon>
    </lineage>
</organism>
<gene>
    <name evidence="7" type="ORF">I41_26420</name>
</gene>
<name>A0A517TYJ4_9BACT</name>
<evidence type="ECO:0000259" key="6">
    <source>
        <dbReference type="PROSITE" id="PS51736"/>
    </source>
</evidence>
<evidence type="ECO:0000256" key="1">
    <source>
        <dbReference type="ARBA" id="ARBA00022908"/>
    </source>
</evidence>
<evidence type="ECO:0000256" key="2">
    <source>
        <dbReference type="ARBA" id="ARBA00023125"/>
    </source>
</evidence>
<evidence type="ECO:0000256" key="4">
    <source>
        <dbReference type="PIRSR" id="PIRSR606118-50"/>
    </source>
</evidence>
<dbReference type="InterPro" id="IPR036162">
    <property type="entry name" value="Resolvase-like_N_sf"/>
</dbReference>
<keyword evidence="8" id="KW-1185">Reference proteome</keyword>
<dbReference type="Gene3D" id="3.40.50.1390">
    <property type="entry name" value="Resolvase, N-terminal catalytic domain"/>
    <property type="match status" value="1"/>
</dbReference>